<name>A0A396FN88_9FIRM</name>
<reference evidence="3 4" key="1">
    <citation type="submission" date="2018-08" db="EMBL/GenBank/DDBJ databases">
        <title>A genome reference for cultivated species of the human gut microbiota.</title>
        <authorList>
            <person name="Zou Y."/>
            <person name="Xue W."/>
            <person name="Luo G."/>
        </authorList>
    </citation>
    <scope>NUCLEOTIDE SEQUENCE [LARGE SCALE GENOMIC DNA]</scope>
    <source>
        <strain evidence="3 4">AF36-2BH</strain>
    </source>
</reference>
<keyword evidence="1" id="KW-0175">Coiled coil</keyword>
<reference evidence="2" key="2">
    <citation type="submission" date="2021-10" db="EMBL/GenBank/DDBJ databases">
        <title>Collection of gut derived symbiotic bacterial strains cultured from healthy donors.</title>
        <authorList>
            <person name="Lin H."/>
            <person name="Littmann E."/>
            <person name="Kohout C."/>
            <person name="Pamer E.G."/>
        </authorList>
    </citation>
    <scope>NUCLEOTIDE SEQUENCE</scope>
    <source>
        <strain evidence="2">DFI.7.28A</strain>
    </source>
</reference>
<organism evidence="3 4">
    <name type="scientific">Agathobacter rectalis</name>
    <dbReference type="NCBI Taxonomy" id="39491"/>
    <lineage>
        <taxon>Bacteria</taxon>
        <taxon>Bacillati</taxon>
        <taxon>Bacillota</taxon>
        <taxon>Clostridia</taxon>
        <taxon>Lachnospirales</taxon>
        <taxon>Lachnospiraceae</taxon>
        <taxon>Agathobacter</taxon>
    </lineage>
</organism>
<evidence type="ECO:0000256" key="1">
    <source>
        <dbReference type="SAM" id="Coils"/>
    </source>
</evidence>
<dbReference type="RefSeq" id="WP_118375781.1">
    <property type="nucleotide sequence ID" value="NZ_JAJCJQ010000058.1"/>
</dbReference>
<accession>A0A396FN88</accession>
<dbReference type="Proteomes" id="UP001197741">
    <property type="component" value="Unassembled WGS sequence"/>
</dbReference>
<dbReference type="Proteomes" id="UP000266698">
    <property type="component" value="Unassembled WGS sequence"/>
</dbReference>
<dbReference type="AlphaFoldDB" id="A0A396FN88"/>
<evidence type="ECO:0000313" key="4">
    <source>
        <dbReference type="Proteomes" id="UP000266698"/>
    </source>
</evidence>
<protein>
    <submittedName>
        <fullName evidence="3">Uncharacterized protein</fullName>
    </submittedName>
</protein>
<feature type="coiled-coil region" evidence="1">
    <location>
        <begin position="119"/>
        <end position="146"/>
    </location>
</feature>
<evidence type="ECO:0000313" key="3">
    <source>
        <dbReference type="EMBL" id="RHL74981.1"/>
    </source>
</evidence>
<proteinExistence type="predicted"/>
<dbReference type="EMBL" id="JAJCJQ010000058">
    <property type="protein sequence ID" value="MCB6962415.1"/>
    <property type="molecule type" value="Genomic_DNA"/>
</dbReference>
<evidence type="ECO:0000313" key="2">
    <source>
        <dbReference type="EMBL" id="MCB6962415.1"/>
    </source>
</evidence>
<gene>
    <name evidence="3" type="ORF">DW001_16525</name>
    <name evidence="2" type="ORF">LIZ82_16215</name>
</gene>
<comment type="caution">
    <text evidence="3">The sequence shown here is derived from an EMBL/GenBank/DDBJ whole genome shotgun (WGS) entry which is preliminary data.</text>
</comment>
<dbReference type="EMBL" id="QRPB01000038">
    <property type="protein sequence ID" value="RHL74981.1"/>
    <property type="molecule type" value="Genomic_DNA"/>
</dbReference>
<sequence length="223" mass="25472">MSGPKVDYAKLREQEMASLAEARGRRLKVADKIQKMINQIDSCLGGDVDLMLQDPQIGPSCKKIQELQAQYKKELQALYNTVKHGTELLDVDAILHGGEVLLRRFGENTQEELQIINKLVATSQQYQRLQEEREILAQTKRKKIARISNDKGVDIAVSDADIQEQISVFDDEIKEFMTSPMTSKHKNSILLINQDLHELEVSDLDNDRKSKRIQRLWLAVLFG</sequence>